<organism evidence="2 3">
    <name type="scientific">Champsocephalus gunnari</name>
    <name type="common">Mackerel icefish</name>
    <dbReference type="NCBI Taxonomy" id="52237"/>
    <lineage>
        <taxon>Eukaryota</taxon>
        <taxon>Metazoa</taxon>
        <taxon>Chordata</taxon>
        <taxon>Craniata</taxon>
        <taxon>Vertebrata</taxon>
        <taxon>Euteleostomi</taxon>
        <taxon>Actinopterygii</taxon>
        <taxon>Neopterygii</taxon>
        <taxon>Teleostei</taxon>
        <taxon>Neoteleostei</taxon>
        <taxon>Acanthomorphata</taxon>
        <taxon>Eupercaria</taxon>
        <taxon>Perciformes</taxon>
        <taxon>Notothenioidei</taxon>
        <taxon>Channichthyidae</taxon>
        <taxon>Champsocephalus</taxon>
    </lineage>
</organism>
<evidence type="ECO:0000313" key="3">
    <source>
        <dbReference type="Proteomes" id="UP001331515"/>
    </source>
</evidence>
<protein>
    <submittedName>
        <fullName evidence="2">Uncharacterized protein</fullName>
    </submittedName>
</protein>
<dbReference type="Proteomes" id="UP001331515">
    <property type="component" value="Unassembled WGS sequence"/>
</dbReference>
<gene>
    <name evidence="2" type="ORF">CgunFtcFv8_003673</name>
</gene>
<dbReference type="PANTHER" id="PTHR31751:SF7">
    <property type="entry name" value="THAP-TYPE DOMAIN-CONTAINING PROTEIN"/>
    <property type="match status" value="1"/>
</dbReference>
<reference evidence="2 3" key="1">
    <citation type="journal article" date="2023" name="Mol. Biol. Evol.">
        <title>Genomics of Secondarily Temperate Adaptation in the Only Non-Antarctic Icefish.</title>
        <authorList>
            <person name="Rivera-Colon A.G."/>
            <person name="Rayamajhi N."/>
            <person name="Minhas B.F."/>
            <person name="Madrigal G."/>
            <person name="Bilyk K.T."/>
            <person name="Yoon V."/>
            <person name="Hune M."/>
            <person name="Gregory S."/>
            <person name="Cheng C.H.C."/>
            <person name="Catchen J.M."/>
        </authorList>
    </citation>
    <scope>NUCLEOTIDE SEQUENCE [LARGE SCALE GENOMIC DNA]</scope>
    <source>
        <tissue evidence="2">White muscle</tissue>
    </source>
</reference>
<evidence type="ECO:0000313" key="2">
    <source>
        <dbReference type="EMBL" id="KAK5931921.1"/>
    </source>
</evidence>
<dbReference type="AlphaFoldDB" id="A0AAN8DZF9"/>
<comment type="caution">
    <text evidence="2">The sequence shown here is derived from an EMBL/GenBank/DDBJ whole genome shotgun (WGS) entry which is preliminary data.</text>
</comment>
<accession>A0AAN8DZF9</accession>
<dbReference type="EMBL" id="JAURVH010001515">
    <property type="protein sequence ID" value="KAK5931921.1"/>
    <property type="molecule type" value="Genomic_DNA"/>
</dbReference>
<evidence type="ECO:0000256" key="1">
    <source>
        <dbReference type="SAM" id="MobiDB-lite"/>
    </source>
</evidence>
<proteinExistence type="predicted"/>
<name>A0AAN8DZF9_CHAGU</name>
<sequence>MSSQDLHIGLINADEFNDIQNSIIDWEDDSWCPDKDTESVSSLEEDETREVDSNSANSEDEDYIHFQRRLINVRVEDDIIGHPASIHDRVHQLAKYLVLPVNMYTAKDPTTNFECRAPGPFEVSVKSRGTAAIVEWMCLHGHTVWKGCSQPTLKYGMLVGDFVLASSILLSGNNFAKMSLLFRFMNMGMVERPSFFRIQHSYCVDSIKDFWNQKRAKLITTQLHPQGPVGILGDARMDSPGFCAQYCTYTAMDSKNIICTINIDKRETQRHAVIMEKEGFVRTVNTLGEELHVTEMCTDAHTQISALFSKGDLKDSGIHHSLDIWHGSKNLGKKVLTAGQQKRCSIIQMWNKDICNHFWYCCKTAHHYEDFFDMWTGLVHHVTGEHAWALGACHHGPLLESREKEWIQQGSVAHQSLTDIILNARWIKNVHTYLRFRSTADLESFNNHILMYASKRFSFSPTVYAARTLLAGLDYNHHIHRPAKRKRDGSIQYRKLYNKRSRAWRLHTLKVEKGYSYIPDLQSAILRRRLSATEGMSRIRAKRPDEPR</sequence>
<feature type="region of interest" description="Disordered" evidence="1">
    <location>
        <begin position="33"/>
        <end position="58"/>
    </location>
</feature>
<dbReference type="PANTHER" id="PTHR31751">
    <property type="entry name" value="SI:CH211-108C17.2-RELATED-RELATED"/>
    <property type="match status" value="1"/>
</dbReference>
<keyword evidence="3" id="KW-1185">Reference proteome</keyword>